<dbReference type="PANTHER" id="PTHR34582:SF7">
    <property type="entry name" value="UPF0702 TRANSMEMBRANE PROTEIN YDFS"/>
    <property type="match status" value="1"/>
</dbReference>
<proteinExistence type="inferred from homology"/>
<keyword evidence="11" id="KW-1185">Reference proteome</keyword>
<feature type="domain" description="YetF-like N-terminal transmembrane" evidence="9">
    <location>
        <begin position="4"/>
        <end position="77"/>
    </location>
</feature>
<feature type="domain" description="YetF C-terminal" evidence="8">
    <location>
        <begin position="81"/>
        <end position="217"/>
    </location>
</feature>
<evidence type="ECO:0000256" key="5">
    <source>
        <dbReference type="ARBA" id="ARBA00022989"/>
    </source>
</evidence>
<comment type="caution">
    <text evidence="10">The sequence shown here is derived from an EMBL/GenBank/DDBJ whole genome shotgun (WGS) entry which is preliminary data.</text>
</comment>
<keyword evidence="3" id="KW-1003">Cell membrane</keyword>
<dbReference type="Pfam" id="PF04239">
    <property type="entry name" value="DUF421"/>
    <property type="match status" value="1"/>
</dbReference>
<dbReference type="OrthoDB" id="9778331at2"/>
<feature type="transmembrane region" description="Helical" evidence="7">
    <location>
        <begin position="32"/>
        <end position="52"/>
    </location>
</feature>
<keyword evidence="5 7" id="KW-1133">Transmembrane helix</keyword>
<gene>
    <name evidence="10" type="ORF">SAMD00020551_2662</name>
</gene>
<dbReference type="PANTHER" id="PTHR34582">
    <property type="entry name" value="UPF0702 TRANSMEMBRANE PROTEIN YCAP"/>
    <property type="match status" value="1"/>
</dbReference>
<dbReference type="STRING" id="1321606.SAMD00020551_2662"/>
<keyword evidence="4 7" id="KW-0812">Transmembrane</keyword>
<accession>A0A0A8X8P1</accession>
<dbReference type="RefSeq" id="WP_041966252.1">
    <property type="nucleotide sequence ID" value="NZ_BASE01000058.1"/>
</dbReference>
<feature type="transmembrane region" description="Helical" evidence="7">
    <location>
        <begin position="58"/>
        <end position="80"/>
    </location>
</feature>
<dbReference type="Proteomes" id="UP000031014">
    <property type="component" value="Unassembled WGS sequence"/>
</dbReference>
<dbReference type="InterPro" id="IPR023090">
    <property type="entry name" value="UPF0702_alpha/beta_dom_sf"/>
</dbReference>
<dbReference type="Gene3D" id="3.30.240.20">
    <property type="entry name" value="bsu07140 like domains"/>
    <property type="match status" value="2"/>
</dbReference>
<evidence type="ECO:0000259" key="9">
    <source>
        <dbReference type="Pfam" id="PF20730"/>
    </source>
</evidence>
<dbReference type="GO" id="GO:0005886">
    <property type="term" value="C:plasma membrane"/>
    <property type="evidence" value="ECO:0007669"/>
    <property type="project" value="UniProtKB-SubCell"/>
</dbReference>
<organism evidence="10 11">
    <name type="scientific">Mesobacillus selenatarsenatis (strain DSM 18680 / JCM 14380 / FERM P-15431 / SF-1)</name>
    <dbReference type="NCBI Taxonomy" id="1321606"/>
    <lineage>
        <taxon>Bacteria</taxon>
        <taxon>Bacillati</taxon>
        <taxon>Bacillota</taxon>
        <taxon>Bacilli</taxon>
        <taxon>Bacillales</taxon>
        <taxon>Bacillaceae</taxon>
        <taxon>Mesobacillus</taxon>
    </lineage>
</organism>
<evidence type="ECO:0000256" key="7">
    <source>
        <dbReference type="SAM" id="Phobius"/>
    </source>
</evidence>
<name>A0A0A8X8P1_MESS1</name>
<keyword evidence="6 7" id="KW-0472">Membrane</keyword>
<evidence type="ECO:0000256" key="3">
    <source>
        <dbReference type="ARBA" id="ARBA00022475"/>
    </source>
</evidence>
<evidence type="ECO:0000256" key="1">
    <source>
        <dbReference type="ARBA" id="ARBA00004651"/>
    </source>
</evidence>
<comment type="subcellular location">
    <subcellularLocation>
        <location evidence="1">Cell membrane</location>
        <topology evidence="1">Multi-pass membrane protein</topology>
    </subcellularLocation>
</comment>
<evidence type="ECO:0008006" key="12">
    <source>
        <dbReference type="Google" id="ProtNLM"/>
    </source>
</evidence>
<dbReference type="EMBL" id="BASE01000058">
    <property type="protein sequence ID" value="GAM14511.1"/>
    <property type="molecule type" value="Genomic_DNA"/>
</dbReference>
<dbReference type="InterPro" id="IPR048454">
    <property type="entry name" value="YetF_N"/>
</dbReference>
<feature type="transmembrane region" description="Helical" evidence="7">
    <location>
        <begin position="6"/>
        <end position="25"/>
    </location>
</feature>
<evidence type="ECO:0000256" key="4">
    <source>
        <dbReference type="ARBA" id="ARBA00022692"/>
    </source>
</evidence>
<evidence type="ECO:0000313" key="11">
    <source>
        <dbReference type="Proteomes" id="UP000031014"/>
    </source>
</evidence>
<dbReference type="InterPro" id="IPR007353">
    <property type="entry name" value="DUF421"/>
</dbReference>
<evidence type="ECO:0000256" key="2">
    <source>
        <dbReference type="ARBA" id="ARBA00006448"/>
    </source>
</evidence>
<sequence length="232" mass="25802">MDLLELILRIAIGFIVLFSMARWSGRKEISQMTFFNLVSAIAFGSIAAALVVNPSVSILNGIIALLGWAAFTVLTDQIHIKSKNARKLLMGDPVIVIKKGKIMENALRQTRLDTDSLQAMLREKSIFSMSDVDYAIFETDGKLSVMKKESKQTVTKSDMNIAMSSGNFVPLSTELVSDGVANVQNLNKMNKDHNWLNEQLQQAGVQSVDDVFYAEVQTDGKLYIDKRDDVLH</sequence>
<evidence type="ECO:0000256" key="6">
    <source>
        <dbReference type="ARBA" id="ARBA00023136"/>
    </source>
</evidence>
<protein>
    <recommendedName>
        <fullName evidence="12">DUF421 domain-containing protein</fullName>
    </recommendedName>
</protein>
<reference evidence="10 11" key="1">
    <citation type="submission" date="2013-06" db="EMBL/GenBank/DDBJ databases">
        <title>Whole genome shotgun sequence of Bacillus selenatarsenatis SF-1.</title>
        <authorList>
            <person name="Kuroda M."/>
            <person name="Sei K."/>
            <person name="Yamashita M."/>
            <person name="Ike M."/>
        </authorList>
    </citation>
    <scope>NUCLEOTIDE SEQUENCE [LARGE SCALE GENOMIC DNA]</scope>
    <source>
        <strain evidence="10 11">SF-1</strain>
    </source>
</reference>
<evidence type="ECO:0000259" key="8">
    <source>
        <dbReference type="Pfam" id="PF04239"/>
    </source>
</evidence>
<dbReference type="Pfam" id="PF20730">
    <property type="entry name" value="YetF_N"/>
    <property type="match status" value="1"/>
</dbReference>
<evidence type="ECO:0000313" key="10">
    <source>
        <dbReference type="EMBL" id="GAM14511.1"/>
    </source>
</evidence>
<comment type="similarity">
    <text evidence="2">Belongs to the UPF0702 family.</text>
</comment>
<dbReference type="AlphaFoldDB" id="A0A0A8X8P1"/>